<dbReference type="SUPFAM" id="SSF47384">
    <property type="entry name" value="Homodimeric domain of signal transducing histidine kinase"/>
    <property type="match status" value="1"/>
</dbReference>
<dbReference type="InterPro" id="IPR005467">
    <property type="entry name" value="His_kinase_dom"/>
</dbReference>
<dbReference type="SUPFAM" id="SSF55874">
    <property type="entry name" value="ATPase domain of HSP90 chaperone/DNA topoisomerase II/histidine kinase"/>
    <property type="match status" value="1"/>
</dbReference>
<evidence type="ECO:0000256" key="12">
    <source>
        <dbReference type="ARBA" id="ARBA00023012"/>
    </source>
</evidence>
<evidence type="ECO:0000256" key="7">
    <source>
        <dbReference type="ARBA" id="ARBA00022692"/>
    </source>
</evidence>
<dbReference type="EC" id="2.7.13.3" evidence="3"/>
<protein>
    <recommendedName>
        <fullName evidence="3">histidine kinase</fullName>
        <ecNumber evidence="3">2.7.13.3</ecNumber>
    </recommendedName>
</protein>
<keyword evidence="8" id="KW-0547">Nucleotide-binding</keyword>
<evidence type="ECO:0000256" key="6">
    <source>
        <dbReference type="ARBA" id="ARBA00022679"/>
    </source>
</evidence>
<dbReference type="PRINTS" id="PR00344">
    <property type="entry name" value="BCTRLSENSOR"/>
</dbReference>
<evidence type="ECO:0000256" key="3">
    <source>
        <dbReference type="ARBA" id="ARBA00012438"/>
    </source>
</evidence>
<keyword evidence="18" id="KW-1185">Reference proteome</keyword>
<keyword evidence="12" id="KW-0902">Two-component regulatory system</keyword>
<feature type="transmembrane region" description="Helical" evidence="14">
    <location>
        <begin position="164"/>
        <end position="183"/>
    </location>
</feature>
<dbReference type="EMBL" id="JASTZU010000027">
    <property type="protein sequence ID" value="MDL4840454.1"/>
    <property type="molecule type" value="Genomic_DNA"/>
</dbReference>
<dbReference type="Gene3D" id="1.10.287.130">
    <property type="match status" value="1"/>
</dbReference>
<evidence type="ECO:0000256" key="11">
    <source>
        <dbReference type="ARBA" id="ARBA00022989"/>
    </source>
</evidence>
<dbReference type="Pfam" id="PF00672">
    <property type="entry name" value="HAMP"/>
    <property type="match status" value="1"/>
</dbReference>
<dbReference type="Pfam" id="PF00512">
    <property type="entry name" value="HisKA"/>
    <property type="match status" value="1"/>
</dbReference>
<feature type="domain" description="HAMP" evidence="16">
    <location>
        <begin position="185"/>
        <end position="238"/>
    </location>
</feature>
<evidence type="ECO:0000256" key="9">
    <source>
        <dbReference type="ARBA" id="ARBA00022777"/>
    </source>
</evidence>
<dbReference type="SMART" id="SM00388">
    <property type="entry name" value="HisKA"/>
    <property type="match status" value="1"/>
</dbReference>
<dbReference type="SMART" id="SM00387">
    <property type="entry name" value="HATPase_c"/>
    <property type="match status" value="1"/>
</dbReference>
<dbReference type="PANTHER" id="PTHR45528:SF1">
    <property type="entry name" value="SENSOR HISTIDINE KINASE CPXA"/>
    <property type="match status" value="1"/>
</dbReference>
<evidence type="ECO:0000256" key="14">
    <source>
        <dbReference type="SAM" id="Phobius"/>
    </source>
</evidence>
<evidence type="ECO:0000256" key="2">
    <source>
        <dbReference type="ARBA" id="ARBA00004651"/>
    </source>
</evidence>
<dbReference type="PANTHER" id="PTHR45528">
    <property type="entry name" value="SENSOR HISTIDINE KINASE CPXA"/>
    <property type="match status" value="1"/>
</dbReference>
<organism evidence="17 18">
    <name type="scientific">Aquibacillus rhizosphaerae</name>
    <dbReference type="NCBI Taxonomy" id="3051431"/>
    <lineage>
        <taxon>Bacteria</taxon>
        <taxon>Bacillati</taxon>
        <taxon>Bacillota</taxon>
        <taxon>Bacilli</taxon>
        <taxon>Bacillales</taxon>
        <taxon>Bacillaceae</taxon>
        <taxon>Aquibacillus</taxon>
    </lineage>
</organism>
<evidence type="ECO:0000256" key="10">
    <source>
        <dbReference type="ARBA" id="ARBA00022840"/>
    </source>
</evidence>
<dbReference type="InterPro" id="IPR003594">
    <property type="entry name" value="HATPase_dom"/>
</dbReference>
<dbReference type="SUPFAM" id="SSF103190">
    <property type="entry name" value="Sensory domain-like"/>
    <property type="match status" value="1"/>
</dbReference>
<keyword evidence="9" id="KW-0418">Kinase</keyword>
<dbReference type="Proteomes" id="UP001235343">
    <property type="component" value="Unassembled WGS sequence"/>
</dbReference>
<reference evidence="17 18" key="1">
    <citation type="submission" date="2023-06" db="EMBL/GenBank/DDBJ databases">
        <title>Aquibacillus rhizosphaerae LR5S19.</title>
        <authorList>
            <person name="Sun J.-Q."/>
        </authorList>
    </citation>
    <scope>NUCLEOTIDE SEQUENCE [LARGE SCALE GENOMIC DNA]</scope>
    <source>
        <strain evidence="17 18">LR5S19</strain>
    </source>
</reference>
<dbReference type="InterPro" id="IPR004358">
    <property type="entry name" value="Sig_transdc_His_kin-like_C"/>
</dbReference>
<accession>A0ABT7L4Z0</accession>
<dbReference type="PROSITE" id="PS50885">
    <property type="entry name" value="HAMP"/>
    <property type="match status" value="1"/>
</dbReference>
<dbReference type="CDD" id="cd06225">
    <property type="entry name" value="HAMP"/>
    <property type="match status" value="1"/>
</dbReference>
<evidence type="ECO:0000256" key="5">
    <source>
        <dbReference type="ARBA" id="ARBA00022553"/>
    </source>
</evidence>
<keyword evidence="10 17" id="KW-0067">ATP-binding</keyword>
<dbReference type="SMART" id="SM00304">
    <property type="entry name" value="HAMP"/>
    <property type="match status" value="1"/>
</dbReference>
<evidence type="ECO:0000256" key="13">
    <source>
        <dbReference type="ARBA" id="ARBA00023136"/>
    </source>
</evidence>
<evidence type="ECO:0000256" key="4">
    <source>
        <dbReference type="ARBA" id="ARBA00022475"/>
    </source>
</evidence>
<dbReference type="Pfam" id="PF02518">
    <property type="entry name" value="HATPase_c"/>
    <property type="match status" value="1"/>
</dbReference>
<dbReference type="SUPFAM" id="SSF158472">
    <property type="entry name" value="HAMP domain-like"/>
    <property type="match status" value="1"/>
</dbReference>
<sequence length="465" mass="52239">MKLNSVVVKLGVTILFLQLIILVPLGYIIVQIISNYAYNDVETQLVELSNQYAQTFDSIEDQDALSTVKNLAEMTDMEIVLFDVNGEIKSNFGITDLNKYPLISQNELQTLQQGEPVINEYTNKQNNYLKVGQPILDNGKQTGSIYLLSSLDSTYQSIYNVSKLVIFASIGAVVLAIGFTFFMSRKLASPLLQMEQATKKIADNKDFSTRVTYKGNDEIGSLATAINNLSSTLERYQTNRNEFFANITHELKTPLTYIKGYTQALKKGLYQSEEEKNNYLMIIENETTQMNNLMDDLMDLSKIEEGKLNLHMEDIDLIEVIDMVINKVKIKANQKGIDVVFNSPSHGALINADGQRMEQIFTNLLENATRYTEQGTIQVTIINELQGIKISIVDTGIGIAEEDLPYLFDRFYRVDKSRSRSNGGTGLGLSIVKKLVEIHDGTIEVQSTLGKGTTFILYFPIDLNE</sequence>
<keyword evidence="7 14" id="KW-0812">Transmembrane</keyword>
<keyword evidence="11 14" id="KW-1133">Transmembrane helix</keyword>
<comment type="catalytic activity">
    <reaction evidence="1">
        <text>ATP + protein L-histidine = ADP + protein N-phospho-L-histidine.</text>
        <dbReference type="EC" id="2.7.13.3"/>
    </reaction>
</comment>
<keyword evidence="5" id="KW-0597">Phosphoprotein</keyword>
<evidence type="ECO:0000256" key="8">
    <source>
        <dbReference type="ARBA" id="ARBA00022741"/>
    </source>
</evidence>
<dbReference type="Gene3D" id="3.30.565.10">
    <property type="entry name" value="Histidine kinase-like ATPase, C-terminal domain"/>
    <property type="match status" value="1"/>
</dbReference>
<keyword evidence="13 14" id="KW-0472">Membrane</keyword>
<gene>
    <name evidence="17" type="ORF">QQS35_08350</name>
</gene>
<keyword evidence="4" id="KW-1003">Cell membrane</keyword>
<dbReference type="RefSeq" id="WP_285931503.1">
    <property type="nucleotide sequence ID" value="NZ_JASTZU010000027.1"/>
</dbReference>
<dbReference type="Pfam" id="PF18698">
    <property type="entry name" value="HisK_sensor"/>
    <property type="match status" value="1"/>
</dbReference>
<evidence type="ECO:0000259" key="15">
    <source>
        <dbReference type="PROSITE" id="PS50109"/>
    </source>
</evidence>
<name>A0ABT7L4Z0_9BACI</name>
<dbReference type="InterPro" id="IPR029151">
    <property type="entry name" value="Sensor-like_sf"/>
</dbReference>
<evidence type="ECO:0000259" key="16">
    <source>
        <dbReference type="PROSITE" id="PS50885"/>
    </source>
</evidence>
<dbReference type="InterPro" id="IPR041328">
    <property type="entry name" value="HisK_sensor"/>
</dbReference>
<dbReference type="CDD" id="cd00082">
    <property type="entry name" value="HisKA"/>
    <property type="match status" value="1"/>
</dbReference>
<evidence type="ECO:0000313" key="18">
    <source>
        <dbReference type="Proteomes" id="UP001235343"/>
    </source>
</evidence>
<evidence type="ECO:0000256" key="1">
    <source>
        <dbReference type="ARBA" id="ARBA00000085"/>
    </source>
</evidence>
<dbReference type="Gene3D" id="6.10.340.10">
    <property type="match status" value="1"/>
</dbReference>
<dbReference type="PROSITE" id="PS50109">
    <property type="entry name" value="HIS_KIN"/>
    <property type="match status" value="1"/>
</dbReference>
<feature type="transmembrane region" description="Helical" evidence="14">
    <location>
        <begin position="6"/>
        <end position="30"/>
    </location>
</feature>
<evidence type="ECO:0000313" key="17">
    <source>
        <dbReference type="EMBL" id="MDL4840454.1"/>
    </source>
</evidence>
<feature type="domain" description="Histidine kinase" evidence="15">
    <location>
        <begin position="246"/>
        <end position="463"/>
    </location>
</feature>
<dbReference type="GO" id="GO:0005524">
    <property type="term" value="F:ATP binding"/>
    <property type="evidence" value="ECO:0007669"/>
    <property type="project" value="UniProtKB-KW"/>
</dbReference>
<proteinExistence type="predicted"/>
<dbReference type="InterPro" id="IPR050398">
    <property type="entry name" value="HssS/ArlS-like"/>
</dbReference>
<comment type="subcellular location">
    <subcellularLocation>
        <location evidence="2">Cell membrane</location>
        <topology evidence="2">Multi-pass membrane protein</topology>
    </subcellularLocation>
</comment>
<dbReference type="InterPro" id="IPR003660">
    <property type="entry name" value="HAMP_dom"/>
</dbReference>
<dbReference type="InterPro" id="IPR003661">
    <property type="entry name" value="HisK_dim/P_dom"/>
</dbReference>
<comment type="caution">
    <text evidence="17">The sequence shown here is derived from an EMBL/GenBank/DDBJ whole genome shotgun (WGS) entry which is preliminary data.</text>
</comment>
<dbReference type="InterPro" id="IPR036890">
    <property type="entry name" value="HATPase_C_sf"/>
</dbReference>
<dbReference type="InterPro" id="IPR036097">
    <property type="entry name" value="HisK_dim/P_sf"/>
</dbReference>
<keyword evidence="6" id="KW-0808">Transferase</keyword>